<evidence type="ECO:0000313" key="1">
    <source>
        <dbReference type="EMBL" id="EHJ35007.1"/>
    </source>
</evidence>
<protein>
    <submittedName>
        <fullName evidence="1">Uncharacterized protein</fullName>
    </submittedName>
</protein>
<proteinExistence type="predicted"/>
<dbReference type="AlphaFoldDB" id="G6B2D3"/>
<comment type="caution">
    <text evidence="1">The sequence shown here is derived from an EMBL/GenBank/DDBJ whole genome shotgun (WGS) entry which is preliminary data.</text>
</comment>
<dbReference type="HOGENOM" id="CLU_204388_0_0_10"/>
<name>G6B2D3_9BACT</name>
<sequence>MVRRNMKFNRMDIIISMNITNLVRGCGDNGFVVSLTISNFMFLLLHFCK</sequence>
<reference evidence="1 2" key="1">
    <citation type="submission" date="2011-08" db="EMBL/GenBank/DDBJ databases">
        <authorList>
            <person name="Weinstock G."/>
            <person name="Sodergren E."/>
            <person name="Clifton S."/>
            <person name="Fulton L."/>
            <person name="Fulton B."/>
            <person name="Courtney L."/>
            <person name="Fronick C."/>
            <person name="Harrison M."/>
            <person name="Strong C."/>
            <person name="Farmer C."/>
            <person name="Delahaunty K."/>
            <person name="Markovic C."/>
            <person name="Hall O."/>
            <person name="Minx P."/>
            <person name="Tomlinson C."/>
            <person name="Mitreva M."/>
            <person name="Hou S."/>
            <person name="Chen J."/>
            <person name="Wollam A."/>
            <person name="Pepin K.H."/>
            <person name="Johnson M."/>
            <person name="Bhonagiri V."/>
            <person name="Zhang X."/>
            <person name="Suruliraj S."/>
            <person name="Warren W."/>
            <person name="Chinwalla A."/>
            <person name="Mardis E.R."/>
            <person name="Wilson R.K."/>
        </authorList>
    </citation>
    <scope>NUCLEOTIDE SEQUENCE [LARGE SCALE GENOMIC DNA]</scope>
    <source>
        <strain evidence="1 2">DSM 18206</strain>
    </source>
</reference>
<accession>G6B2D3</accession>
<evidence type="ECO:0000313" key="2">
    <source>
        <dbReference type="Proteomes" id="UP000004407"/>
    </source>
</evidence>
<dbReference type="EMBL" id="AFZZ01000263">
    <property type="protein sequence ID" value="EHJ35007.1"/>
    <property type="molecule type" value="Genomic_DNA"/>
</dbReference>
<gene>
    <name evidence="1" type="ORF">HMPREF0673_03067</name>
</gene>
<organism evidence="1 2">
    <name type="scientific">Leyella stercorea DSM 18206</name>
    <dbReference type="NCBI Taxonomy" id="1002367"/>
    <lineage>
        <taxon>Bacteria</taxon>
        <taxon>Pseudomonadati</taxon>
        <taxon>Bacteroidota</taxon>
        <taxon>Bacteroidia</taxon>
        <taxon>Bacteroidales</taxon>
        <taxon>Prevotellaceae</taxon>
        <taxon>Leyella</taxon>
    </lineage>
</organism>
<dbReference type="Proteomes" id="UP000004407">
    <property type="component" value="Unassembled WGS sequence"/>
</dbReference>